<feature type="compositionally biased region" description="Acidic residues" evidence="7">
    <location>
        <begin position="2532"/>
        <end position="2542"/>
    </location>
</feature>
<sequence>MSADTFLCSCPHRTKGAICGKNLIQHNHLVNNCTHCGWSVVSGEVLQGDEDFVVCFAKLHERTCLRVNCKPSNLCSGCGEELRQEHSVESNIKVEEDKIHQEDKPQLNSVQPSADLNGNETEGRPSRSTPKTEATKLDMPVEMQKKEDGLTDSTAATPKMENGVSNSQAENSKKSETKPVTTTNQPKKEKENLGTKVTKTGNVSKPQRTNGKGKTIPVTTPPANGQEQLEGNIAATFHVVLPQKDFTFDKNSDKLFVRFEPKKLGGMKPKDKNSTWPLKIHNHTDELIYLTRVVDIPKSLLNGSPILYKYVVMKADGTEIWEALGDEEKNRNRSLQIARENIPSTDTLDRCDGLLLYKKPKGFHFVKTIGKWIGFISSEAPKERLNHSIQLMLPNLENFMGEELSEKGDAFILRFECVVNSISSNYKEEKVMMEPLMTFVEQSIYALKTSKTSGMRIVAALILTHIMGKYRVSVNKEAAELLCRALLIKTDGEKQTCADWDEIKRNFPKSHRSLQTSLSVCVKTALQQHKPVDAFFVLPLIHFFADLSQPFKPVIHKYHRTDEWWGLTQDIHNLHCNHITSDMLRSTLNDLESMLTCDLLLERSVLAMFATSCDRLKSVIGMKIFHWDAVLANALFHLYNVYNQYALTPAPSGLHHVLQELSNDVRKSVHDDRNISWISKFDNFEAVLNLALELTEVLLDHNCSYNEREDAMSIVLSLLSINSDPSRPLQAQWDRLHRSLEKFVFRTKQTSFIHGNHSPYVIKTISNLASLEIPEKKVENLWISQVSQNIENFLSELQPGQLFGIFNSEMNWEQCHHSVQHTFTKVVLKTLENNSLDGNSDVFSILHFGNYGQSANALSHFLVGIWPTDADDTNNVLQFVLKCPAIKPYMACFCEKNKNLLTSECQAKLTIALSLFEKMSSGIREGGITVKELKIVLDAQERFVELLQYDKINRAMNSQEAKGILNYRQQELNLYEQFRSQVESLVSFFKEAGPKCMEDLEEKLKQAVDTMNIEEVWELRLHEEENITMKILTLDDKLANVLPEVNRLEKCCLFRFIWKEILKSCKSPSRNIDGILSDVWGRSVSLFEGLSSEMKSGNIRLQKVAHFFKETSSDEACMMTDLSFMGLEEEAAKQRCKQMQHFFSLEDAYRGATVIMRCKEDFHLTGDFQTLEALIDLMKGTNEKSLAVITDQIMEPFDEIKHIADDLNHQALLAFLKRNKELKVLVDLALLSAKGQGDIFLARVRCLQTAVMGYSALIYNMKPSDGLNEFLSHCKTLFVSLKSDKTLPKKMTDCHAQLPWLKVVRESHGSMEVDALTLAENINRGGRYEVTMNHDSNQAREDCNMNSVMKLHLKNSQGELCHYSYQQLRDLQSKIMLVAGQAEVAKGQIQMFTELFSAIVRYSKIYVELCNTGCLLFKKWKTRFFCGDHLKKVHISFGSGTPAMTGSSQNVKEQVDLISNFMEQCLKEWRKYIGSCRQAHYSLNYFTTEQLVYLCEHLASLERNLGLDKGVFPLLQCVLPGVTQEHVQSAVKEAFQEIAAAEREEVTDMPPLEGEEDDLEMKFRLAMRDAGFDDATAARALEAVGPDIDAGLMWSMGNVGHEEVEEDVELVQCCAFERNLTTQEKTAEILQGMDSSAGLDVQLQNVWASYLKCKSTSHSDHLSIEHLGLILENLFSLKTKKFDRVMPVSLKEGSPNLIVLPSHEVLPAVLSLYLDKTHPLPGQDEVLMCTETTSAEEIELMWLRTIGDVRDNRQGKIYCLANAHLLKYAACQKLEQCHLQFQSSPHAYRLVVICSEANQDQSHTINILQAYRRQYSIMHSAQNIDEYLKAKFSEHSDDEGAWLADKDRSSVRIIKSLQAGVGKSLCVLRKHEEAKKHFDRVELVTVSLHEQRIDIDMLVDILFDKMKSPRDPEPQIVQGDVDHVLFSMLVLGSLCHSSGRLWSKRPQDLYLVECLPLQRRRSNNTQTDLQNVHAVLGLLPALICWSPEDSLRILRKDFKDVEQMYPAEKISLELDQFMDQKLFESEVYQMPYGYLCELHKQQSENTPEQCIEILLRFCGLRDPSWAELHFFASFLHKQLKGYKESVFCSAHVADVLPGFREFVLKFLIQMSKDFSTRSLTISEQNPAMNQLKGGIAHELLQDYSLKRKWESRPHPYLFFNAEDHGSVTFLGFHIDPSTGNAIEPLTGEIIERNVMARDLQKILQRYNVPLREDFDRLTRADKITKMCKVMGLTMPWDPDESYELTNDNVKKILAIHMRFRCGIPVIIMGETGCGKTRLIKFMCDLHCPPGVQLRNMILLKVHGGTSKDDLKKALDDAIETANSNREEYGANIRTVLFLDEVNTTAAVGSIKEILCDQHFDGKPIPTDAGLSIVAACNPYRKHTDEMIERLERAGLGYRVRAEETGDTFGATPLRQLVYRVHPLPLSLLPLVWDFGQLDLKTEELYIGQMVHHSLNDPRVIANVQEIIVNVLTCSQDFMRHQKNEVSFVSLRDVERVLQVFAWFLQQDVLMEAIEEAEKKEESDAHHVRAVDSDDDSDEEEEREELRVDKVTRALILALGVCYHSCLEMETRVVYRKRIAQMFQGPHRLPNGPHSIEAELSRCQNVILDGIELDGNIARNQALKENVFMMVVCIELRIPLFLVGKPGSSKSLAKTIVEDAMQGEQSRHPLFRSFKHVHMISFQCSQLSTPDGIMDTFRECAQLQKDQNPEEFVSVVVLDEIGLAEDSPKMPLKTLHPLLEDSCVGHENPKPYQKVAFIGISNWALDPAKMNRGILVQRGIPDGDELVKSAKGICGDDENILSLIQPIIKPIAQSYSRMFDEAVEKCNEEFFGLRDFYSLIKAVGRCVRRSKKPPTKKELRLAILQNFGGLDSVDPLEIFSSILKTDPRGPADDSHNCSPLALIQENLNNCIASDSESRYLLVLTENYAALGILQQELAIARDAVIIFGSSFPKDLDYTQVCRNINRIKICMETGRTVILLNLENLYESLYDALNQYYVYLGGERFVDLGLGTQRVKCKVHEKFRLMVVAEKNMVYQSFPIPLINRLEKHFLATGTLLQGHRQRIYVVISAWVKQFIKYSSVKSNQLADVFIGFHEDTIASIILQICQNHAVNEETVAELVQLCKERLLLTATPDSIVRLCKSAIGQEELQWVWQVYFEDQRHASLKSFLLKQLGKTVEPLFGKVTTYGPLPAEADRRELANQLNISLDDLVFMHLKKFDTEQQFYQEVKDYMKQEPSSDKGCIMMVLCDAGQHNSKLIACAQHILFNERVDTSPFHHILVVVQLSRTSLRPFVGFSGSQWFNFHLDELSEQKDELAPLRVLQDKAVSSLLQDDVQGNALLLRCVHPTVGMIEDARNSKIKMRRVDILLHLLDPTGNAAFVELIKQRLIKAIKESEAVQYGSQPTLWLADKVADLSVLRKTGTLWSSIHHYLEERLSMFLAPIVAFLDTNCNLSLLLADNPEWKREFWMSVFSDDTIDGFYVKQESKGNPCTEASDTGSNVETLFAKSAIGQRLAAFVGVEGLLDAYAHDYVRMVYKPQSAYPAEEYQVLMEALKEEMAGDDLPSLHRAHRQMSSECRILGMACKLLETLPQQLIGNRSRDSLPTKIFHLLTESLAPEKAFASVEECGVWEQQVERTAPVLAQVMQHAENPEKLRHVWHKLMTLKLFVKHVVLTGDHKLMMFKKVYALWKMMKDDFNMKDRSSLVLIENLLSSCNQQASKTLLKLNCNKLTEDKEPPSDEVIERLMSYVTKEIKTDETHIYLASMDLSPLRDTSIDCMPVVRSFILQLLLQYKVDLVRHHLETYMQQSERVLVNHDASKQLAMLVTVCLQDHFQKQIAEAPSEDARLNVVRRFLTDCQKIEGPERVALARAALDELAKWIALVVNRECRLSQQIEQVLEPAAQLCEEQDGCGPRGYLLKQIVRRYSLDLVLKTQSIAQLRWLLPPETLLNIDAQPDRFLVCGNEYAEMRNIVAQFCLDANPEPLQEIFQHGRVDKCSLLLCLHRTITQLHRFADADMRPTDQVIDTLCEMITQHHLLPNYSLLDDLLRNELPGLLHCEQNQPVSGLTQLTMHLHAVLTAVGATPLCRILSAFLHRPADLQGAFLPTMPEDDIAVAREAMLEARLKSGDANPFLWKCPNGHPYAIGDCGRPFYVGKCNECNASIGGRSYKPMPGNTKADLTDATKPGHILGRAQERPDVETAVRSLTPSSMAIMRCLLHCAMSLGATDQDLSAIIPNVPDVPAFLEAHLRHDLRQLQAALGCGSDDAFLALHCTLHRLRATPPAHQDFDLRNRAARSQWEDAFCAAVINPVIQTMDASLQEANRAMANDQQLSTLAQLLWSEMTFAISGHGPLMKMLHEVDEPTDDAQMQWKFRGTITVQSLLLQLHEKRNDAADELQLLRLFLSRIHILAAIRHLPNITFLLERLRCRFSYSISRTEASKKKVRQIPTDLWNTANIDELVESFACAWNSVRKELAKYAVMGRALVPPEFCQIEVTPDAPLAMLLPSERGMGRCALGLVHYLCAQQNEFLETYSRITKKSLSHEAMSASEASLLHLISVNPATDLFPILMAYQSYSVSTTLNSDYDFHSLQDKILERFVADCELLRYEESPVVFVEDYNSSNLFAQLDAIVPQVLLPPEASEKLLHTIWELPDLCGLIGLLDRAMNYLISIGGKEDAQLTDFIENTLRMQQKIRNSTVVKCQLQHVEHLWRLLSMQKAHLMSSLEEDPFESLSAELKEGIADDVKKEIQVYMKANERQHWDIALMLFNYMIITLIPQSTEPLAVQDYPLKECLSEVYGDDETLTKLVDVFPESLLNKHLAKAWEVIVSYMDNPVF</sequence>
<dbReference type="HOGENOM" id="CLU_000066_0_0_1"/>
<feature type="compositionally biased region" description="Basic and acidic residues" evidence="7">
    <location>
        <begin position="2520"/>
        <end position="2531"/>
    </location>
</feature>
<comment type="subcellular location">
    <subcellularLocation>
        <location evidence="1">Cytoplasm</location>
    </subcellularLocation>
</comment>
<dbReference type="Pfam" id="PF20173">
    <property type="entry name" value="ZnF_RZ-type"/>
    <property type="match status" value="1"/>
</dbReference>
<dbReference type="SMART" id="SM00382">
    <property type="entry name" value="AAA"/>
    <property type="match status" value="2"/>
</dbReference>
<accession>R7V031</accession>
<keyword evidence="3" id="KW-0479">Metal-binding</keyword>
<evidence type="ECO:0000256" key="1">
    <source>
        <dbReference type="ARBA" id="ARBA00004496"/>
    </source>
</evidence>
<keyword evidence="4" id="KW-0863">Zinc-finger</keyword>
<dbReference type="InterPro" id="IPR046439">
    <property type="entry name" value="ZF_RZ_dom"/>
</dbReference>
<gene>
    <name evidence="9" type="ORF">CAPTEDRAFT_192917</name>
</gene>
<dbReference type="InterPro" id="IPR031248">
    <property type="entry name" value="RNF213"/>
</dbReference>
<dbReference type="Proteomes" id="UP000014760">
    <property type="component" value="Unassembled WGS sequence"/>
</dbReference>
<dbReference type="EMBL" id="KB296320">
    <property type="protein sequence ID" value="ELU11887.1"/>
    <property type="molecule type" value="Genomic_DNA"/>
</dbReference>
<feature type="region of interest" description="Disordered" evidence="7">
    <location>
        <begin position="97"/>
        <end position="224"/>
    </location>
</feature>
<feature type="compositionally biased region" description="Polar residues" evidence="7">
    <location>
        <begin position="106"/>
        <end position="132"/>
    </location>
</feature>
<dbReference type="STRING" id="283909.R7V031"/>
<feature type="compositionally biased region" description="Polar residues" evidence="7">
    <location>
        <begin position="195"/>
        <end position="224"/>
    </location>
</feature>
<evidence type="ECO:0000313" key="10">
    <source>
        <dbReference type="EnsemblMetazoa" id="CapteP192917"/>
    </source>
</evidence>
<evidence type="ECO:0000256" key="7">
    <source>
        <dbReference type="SAM" id="MobiDB-lite"/>
    </source>
</evidence>
<keyword evidence="5" id="KW-0862">Zinc</keyword>
<organism evidence="9">
    <name type="scientific">Capitella teleta</name>
    <name type="common">Polychaete worm</name>
    <dbReference type="NCBI Taxonomy" id="283909"/>
    <lineage>
        <taxon>Eukaryota</taxon>
        <taxon>Metazoa</taxon>
        <taxon>Spiralia</taxon>
        <taxon>Lophotrochozoa</taxon>
        <taxon>Annelida</taxon>
        <taxon>Polychaeta</taxon>
        <taxon>Sedentaria</taxon>
        <taxon>Scolecida</taxon>
        <taxon>Capitellidae</taxon>
        <taxon>Capitella</taxon>
    </lineage>
</organism>
<dbReference type="PANTHER" id="PTHR22605">
    <property type="entry name" value="RZ-TYPE DOMAIN-CONTAINING PROTEIN"/>
    <property type="match status" value="1"/>
</dbReference>
<evidence type="ECO:0000313" key="11">
    <source>
        <dbReference type="Proteomes" id="UP000014760"/>
    </source>
</evidence>
<dbReference type="InterPro" id="IPR027417">
    <property type="entry name" value="P-loop_NTPase"/>
</dbReference>
<dbReference type="EMBL" id="AMQN01005570">
    <property type="status" value="NOT_ANNOTATED_CDS"/>
    <property type="molecule type" value="Genomic_DNA"/>
</dbReference>
<dbReference type="GO" id="GO:0008270">
    <property type="term" value="F:zinc ion binding"/>
    <property type="evidence" value="ECO:0007669"/>
    <property type="project" value="UniProtKB-KW"/>
</dbReference>
<dbReference type="Gene3D" id="3.40.50.300">
    <property type="entry name" value="P-loop containing nucleotide triphosphate hydrolases"/>
    <property type="match status" value="1"/>
</dbReference>
<dbReference type="EnsemblMetazoa" id="CapteT192917">
    <property type="protein sequence ID" value="CapteP192917"/>
    <property type="gene ID" value="CapteG192917"/>
</dbReference>
<dbReference type="FunFam" id="3.40.50.300:FF:000491">
    <property type="entry name" value="E3 ubiquitin-protein ligase RNF213"/>
    <property type="match status" value="1"/>
</dbReference>
<dbReference type="GO" id="GO:0002376">
    <property type="term" value="P:immune system process"/>
    <property type="evidence" value="ECO:0007669"/>
    <property type="project" value="UniProtKB-KW"/>
</dbReference>
<evidence type="ECO:0000256" key="5">
    <source>
        <dbReference type="ARBA" id="ARBA00022833"/>
    </source>
</evidence>
<reference evidence="11" key="1">
    <citation type="submission" date="2012-12" db="EMBL/GenBank/DDBJ databases">
        <authorList>
            <person name="Hellsten U."/>
            <person name="Grimwood J."/>
            <person name="Chapman J.A."/>
            <person name="Shapiro H."/>
            <person name="Aerts A."/>
            <person name="Otillar R.P."/>
            <person name="Terry A.Y."/>
            <person name="Boore J.L."/>
            <person name="Simakov O."/>
            <person name="Marletaz F."/>
            <person name="Cho S.-J."/>
            <person name="Edsinger-Gonzales E."/>
            <person name="Havlak P."/>
            <person name="Kuo D.-H."/>
            <person name="Larsson T."/>
            <person name="Lv J."/>
            <person name="Arendt D."/>
            <person name="Savage R."/>
            <person name="Osoegawa K."/>
            <person name="de Jong P."/>
            <person name="Lindberg D.R."/>
            <person name="Seaver E.C."/>
            <person name="Weisblat D.A."/>
            <person name="Putnam N.H."/>
            <person name="Grigoriev I.V."/>
            <person name="Rokhsar D.S."/>
        </authorList>
    </citation>
    <scope>NUCLEOTIDE SEQUENCE</scope>
    <source>
        <strain evidence="11">I ESC-2004</strain>
    </source>
</reference>
<protein>
    <recommendedName>
        <fullName evidence="8">RZ-type domain-containing protein</fullName>
    </recommendedName>
</protein>
<dbReference type="EMBL" id="AMQN01005571">
    <property type="status" value="NOT_ANNOTATED_CDS"/>
    <property type="molecule type" value="Genomic_DNA"/>
</dbReference>
<reference evidence="10" key="3">
    <citation type="submission" date="2015-06" db="UniProtKB">
        <authorList>
            <consortium name="EnsemblMetazoa"/>
        </authorList>
    </citation>
    <scope>IDENTIFICATION</scope>
</reference>
<dbReference type="OrthoDB" id="2423195at2759"/>
<keyword evidence="2" id="KW-0963">Cytoplasm</keyword>
<name>R7V031_CAPTE</name>
<evidence type="ECO:0000256" key="4">
    <source>
        <dbReference type="ARBA" id="ARBA00022771"/>
    </source>
</evidence>
<evidence type="ECO:0000259" key="8">
    <source>
        <dbReference type="PROSITE" id="PS51981"/>
    </source>
</evidence>
<dbReference type="InterPro" id="IPR003593">
    <property type="entry name" value="AAA+_ATPase"/>
</dbReference>
<evidence type="ECO:0000256" key="3">
    <source>
        <dbReference type="ARBA" id="ARBA00022723"/>
    </source>
</evidence>
<keyword evidence="6" id="KW-0391">Immunity</keyword>
<feature type="region of interest" description="Disordered" evidence="7">
    <location>
        <begin position="2520"/>
        <end position="2544"/>
    </location>
</feature>
<dbReference type="SUPFAM" id="SSF52540">
    <property type="entry name" value="P-loop containing nucleoside triphosphate hydrolases"/>
    <property type="match status" value="2"/>
</dbReference>
<evidence type="ECO:0000256" key="6">
    <source>
        <dbReference type="ARBA" id="ARBA00022859"/>
    </source>
</evidence>
<feature type="domain" description="RZ-type" evidence="8">
    <location>
        <begin position="4105"/>
        <end position="4183"/>
    </location>
</feature>
<dbReference type="PROSITE" id="PS51981">
    <property type="entry name" value="ZF_RZ"/>
    <property type="match status" value="1"/>
</dbReference>
<dbReference type="GO" id="GO:0005737">
    <property type="term" value="C:cytoplasm"/>
    <property type="evidence" value="ECO:0007669"/>
    <property type="project" value="UniProtKB-SubCell"/>
</dbReference>
<dbReference type="GO" id="GO:0004842">
    <property type="term" value="F:ubiquitin-protein transferase activity"/>
    <property type="evidence" value="ECO:0007669"/>
    <property type="project" value="InterPro"/>
</dbReference>
<dbReference type="PANTHER" id="PTHR22605:SF16">
    <property type="entry name" value="E3 UBIQUITIN-PROTEIN LIGASE RNF213"/>
    <property type="match status" value="1"/>
</dbReference>
<proteinExistence type="predicted"/>
<evidence type="ECO:0000256" key="2">
    <source>
        <dbReference type="ARBA" id="ARBA00022490"/>
    </source>
</evidence>
<dbReference type="GO" id="GO:0016887">
    <property type="term" value="F:ATP hydrolysis activity"/>
    <property type="evidence" value="ECO:0007669"/>
    <property type="project" value="InterPro"/>
</dbReference>
<evidence type="ECO:0000313" key="9">
    <source>
        <dbReference type="EMBL" id="ELU11887.1"/>
    </source>
</evidence>
<dbReference type="EMBL" id="AMQN01005569">
    <property type="status" value="NOT_ANNOTATED_CDS"/>
    <property type="molecule type" value="Genomic_DNA"/>
</dbReference>
<dbReference type="OMA" id="REHAYMP"/>
<reference evidence="9 11" key="2">
    <citation type="journal article" date="2013" name="Nature">
        <title>Insights into bilaterian evolution from three spiralian genomes.</title>
        <authorList>
            <person name="Simakov O."/>
            <person name="Marletaz F."/>
            <person name="Cho S.J."/>
            <person name="Edsinger-Gonzales E."/>
            <person name="Havlak P."/>
            <person name="Hellsten U."/>
            <person name="Kuo D.H."/>
            <person name="Larsson T."/>
            <person name="Lv J."/>
            <person name="Arendt D."/>
            <person name="Savage R."/>
            <person name="Osoegawa K."/>
            <person name="de Jong P."/>
            <person name="Grimwood J."/>
            <person name="Chapman J.A."/>
            <person name="Shapiro H."/>
            <person name="Aerts A."/>
            <person name="Otillar R.P."/>
            <person name="Terry A.Y."/>
            <person name="Boore J.L."/>
            <person name="Grigoriev I.V."/>
            <person name="Lindberg D.R."/>
            <person name="Seaver E.C."/>
            <person name="Weisblat D.A."/>
            <person name="Putnam N.H."/>
            <person name="Rokhsar D.S."/>
        </authorList>
    </citation>
    <scope>NUCLEOTIDE SEQUENCE</scope>
    <source>
        <strain evidence="9 11">I ESC-2004</strain>
    </source>
</reference>
<keyword evidence="11" id="KW-1185">Reference proteome</keyword>